<keyword evidence="2" id="KW-0143">Chaperone</keyword>
<evidence type="ECO:0000313" key="5">
    <source>
        <dbReference type="Proteomes" id="UP000824072"/>
    </source>
</evidence>
<dbReference type="EMBL" id="DVMU01000079">
    <property type="protein sequence ID" value="HIU33622.1"/>
    <property type="molecule type" value="Genomic_DNA"/>
</dbReference>
<dbReference type="Proteomes" id="UP000824072">
    <property type="component" value="Unassembled WGS sequence"/>
</dbReference>
<reference evidence="4" key="1">
    <citation type="submission" date="2020-10" db="EMBL/GenBank/DDBJ databases">
        <authorList>
            <person name="Gilroy R."/>
        </authorList>
    </citation>
    <scope>NUCLEOTIDE SEQUENCE</scope>
    <source>
        <strain evidence="4">ChiHcec3-11533</strain>
    </source>
</reference>
<gene>
    <name evidence="4" type="ORF">IAB02_03580</name>
</gene>
<dbReference type="GO" id="GO:0051087">
    <property type="term" value="F:protein-folding chaperone binding"/>
    <property type="evidence" value="ECO:0007669"/>
    <property type="project" value="TreeGrafter"/>
</dbReference>
<dbReference type="InterPro" id="IPR036869">
    <property type="entry name" value="J_dom_sf"/>
</dbReference>
<dbReference type="SMART" id="SM00271">
    <property type="entry name" value="DnaJ"/>
    <property type="match status" value="1"/>
</dbReference>
<evidence type="ECO:0000313" key="4">
    <source>
        <dbReference type="EMBL" id="HIU33622.1"/>
    </source>
</evidence>
<name>A0A9D1ICG8_9FIRM</name>
<dbReference type="InterPro" id="IPR011990">
    <property type="entry name" value="TPR-like_helical_dom_sf"/>
</dbReference>
<proteinExistence type="predicted"/>
<dbReference type="Pfam" id="PF00226">
    <property type="entry name" value="DnaJ"/>
    <property type="match status" value="1"/>
</dbReference>
<evidence type="ECO:0000256" key="1">
    <source>
        <dbReference type="ARBA" id="ARBA00022705"/>
    </source>
</evidence>
<protein>
    <submittedName>
        <fullName evidence="4">DnaJ domain-containing protein</fullName>
    </submittedName>
</protein>
<dbReference type="CDD" id="cd06257">
    <property type="entry name" value="DnaJ"/>
    <property type="match status" value="1"/>
</dbReference>
<dbReference type="GO" id="GO:0006260">
    <property type="term" value="P:DNA replication"/>
    <property type="evidence" value="ECO:0007669"/>
    <property type="project" value="UniProtKB-KW"/>
</dbReference>
<dbReference type="PANTHER" id="PTHR44360">
    <property type="entry name" value="DNAJ HOMOLOG SUBFAMILY B MEMBER 9"/>
    <property type="match status" value="1"/>
</dbReference>
<organism evidence="4 5">
    <name type="scientific">Candidatus Pullichristensenella excrementigallinarum</name>
    <dbReference type="NCBI Taxonomy" id="2840907"/>
    <lineage>
        <taxon>Bacteria</taxon>
        <taxon>Bacillati</taxon>
        <taxon>Bacillota</taxon>
        <taxon>Clostridia</taxon>
        <taxon>Candidatus Pullichristensenella</taxon>
    </lineage>
</organism>
<dbReference type="PANTHER" id="PTHR44360:SF1">
    <property type="entry name" value="DNAJ HOMOLOG SUBFAMILY B MEMBER 9"/>
    <property type="match status" value="1"/>
</dbReference>
<feature type="domain" description="J" evidence="3">
    <location>
        <begin position="4"/>
        <end position="88"/>
    </location>
</feature>
<dbReference type="GO" id="GO:0051787">
    <property type="term" value="F:misfolded protein binding"/>
    <property type="evidence" value="ECO:0007669"/>
    <property type="project" value="TreeGrafter"/>
</dbReference>
<accession>A0A9D1ICG8</accession>
<dbReference type="GO" id="GO:0036503">
    <property type="term" value="P:ERAD pathway"/>
    <property type="evidence" value="ECO:0007669"/>
    <property type="project" value="TreeGrafter"/>
</dbReference>
<comment type="caution">
    <text evidence="4">The sequence shown here is derived from an EMBL/GenBank/DDBJ whole genome shotgun (WGS) entry which is preliminary data.</text>
</comment>
<dbReference type="SUPFAM" id="SSF46565">
    <property type="entry name" value="Chaperone J-domain"/>
    <property type="match status" value="1"/>
</dbReference>
<reference evidence="4" key="2">
    <citation type="journal article" date="2021" name="PeerJ">
        <title>Extensive microbial diversity within the chicken gut microbiome revealed by metagenomics and culture.</title>
        <authorList>
            <person name="Gilroy R."/>
            <person name="Ravi A."/>
            <person name="Getino M."/>
            <person name="Pursley I."/>
            <person name="Horton D.L."/>
            <person name="Alikhan N.F."/>
            <person name="Baker D."/>
            <person name="Gharbi K."/>
            <person name="Hall N."/>
            <person name="Watson M."/>
            <person name="Adriaenssens E.M."/>
            <person name="Foster-Nyarko E."/>
            <person name="Jarju S."/>
            <person name="Secka A."/>
            <person name="Antonio M."/>
            <person name="Oren A."/>
            <person name="Chaudhuri R.R."/>
            <person name="La Ragione R."/>
            <person name="Hildebrand F."/>
            <person name="Pallen M.J."/>
        </authorList>
    </citation>
    <scope>NUCLEOTIDE SEQUENCE</scope>
    <source>
        <strain evidence="4">ChiHcec3-11533</strain>
    </source>
</reference>
<dbReference type="AlphaFoldDB" id="A0A9D1ICG8"/>
<dbReference type="Gene3D" id="1.25.40.10">
    <property type="entry name" value="Tetratricopeptide repeat domain"/>
    <property type="match status" value="1"/>
</dbReference>
<dbReference type="PRINTS" id="PR00625">
    <property type="entry name" value="JDOMAIN"/>
</dbReference>
<dbReference type="Gene3D" id="1.10.287.110">
    <property type="entry name" value="DnaJ domain"/>
    <property type="match status" value="1"/>
</dbReference>
<evidence type="ECO:0000259" key="3">
    <source>
        <dbReference type="PROSITE" id="PS50076"/>
    </source>
</evidence>
<dbReference type="PROSITE" id="PS50076">
    <property type="entry name" value="DNAJ_2"/>
    <property type="match status" value="1"/>
</dbReference>
<sequence length="213" mass="23843">MITDPYRVLGLSPNATDDEVKQAYRALAKKYHPDVNHSPEAEAKMKEINEAYAQIMKNKGGASQQRTGGGTYGYGYGSGTRGSYGGYGSYGSYQNESPQMQAVRNYINSGHYREALNVLEGMSERPARWYFYSAVANAGLGNNIAALNYVQQAISMDPNNLEYRQLLAQLQYASQPYQAYGRRYGTPSLNNPCVWLCLAQMFCPFCGRWFFCC</sequence>
<evidence type="ECO:0000256" key="2">
    <source>
        <dbReference type="ARBA" id="ARBA00023186"/>
    </source>
</evidence>
<dbReference type="InterPro" id="IPR051948">
    <property type="entry name" value="Hsp70_co-chaperone_J-domain"/>
</dbReference>
<keyword evidence="1" id="KW-0235">DNA replication</keyword>
<dbReference type="SUPFAM" id="SSF48452">
    <property type="entry name" value="TPR-like"/>
    <property type="match status" value="1"/>
</dbReference>
<dbReference type="InterPro" id="IPR001623">
    <property type="entry name" value="DnaJ_domain"/>
</dbReference>